<name>A0ABD0LL28_9CAEN</name>
<keyword evidence="2" id="KW-1185">Reference proteome</keyword>
<accession>A0ABD0LL28</accession>
<evidence type="ECO:0000313" key="1">
    <source>
        <dbReference type="EMBL" id="KAK7499677.1"/>
    </source>
</evidence>
<comment type="caution">
    <text evidence="1">The sequence shown here is derived from an EMBL/GenBank/DDBJ whole genome shotgun (WGS) entry which is preliminary data.</text>
</comment>
<protein>
    <submittedName>
        <fullName evidence="1">Uncharacterized protein</fullName>
    </submittedName>
</protein>
<dbReference type="Proteomes" id="UP001519460">
    <property type="component" value="Unassembled WGS sequence"/>
</dbReference>
<dbReference type="EMBL" id="JACVVK020000042">
    <property type="protein sequence ID" value="KAK7499677.1"/>
    <property type="molecule type" value="Genomic_DNA"/>
</dbReference>
<evidence type="ECO:0000313" key="2">
    <source>
        <dbReference type="Proteomes" id="UP001519460"/>
    </source>
</evidence>
<dbReference type="AlphaFoldDB" id="A0ABD0LL28"/>
<gene>
    <name evidence="1" type="ORF">BaRGS_00009018</name>
</gene>
<sequence length="575" mass="65515">MDDSEHPAVHLDQIQREVLLRHSLRCRRWDQVISNVRQGVSAGSLEDALQEAVQDEQWDCVAHIIRQSQWDHIPQLVMSCDRPKVTDIALRHAVTYCHWSCVGQLVSVGVLTKEQEEYVCNEALPQGHFECTVELLRQGVSPGYIRWMVHEDFRSGKWQLIVDLCKRGLDVSREVRKHAVSAAIEFKNWDAYLGILQVQLPSDQDLSAAMLAAVIRANTLDHDFLLKVIRGTKSGLRVFKQLCLKVSWPNSTSSALYLNVYTLEKDLAFYVAVTQGLWAYVLQQYEDESISRKSRQFALRHAIRQRAWQHAVQMASKSPTGQAERRMAFLESVRQGELRTALELLNQGLNLNSKDARFALKTCCCLGQLHGMAMLSGQFDLDPVVILKSLINKAVTSDDADFIVKLLHQDDCCFKLRYCFDIAGFATERVMKLRKWTLLKEIVDDCLTCEHFRSILEKFFTKRKAWQICVPAFEKWCTDLDGCDFDELIYESENVPGMLALTKWCCKTPFPNMAVCLALISKNWELVNEALVACAESVCKDLLITGISVTAAHNNLDTTAALMQYVDPMDDERED</sequence>
<proteinExistence type="predicted"/>
<organism evidence="1 2">
    <name type="scientific">Batillaria attramentaria</name>
    <dbReference type="NCBI Taxonomy" id="370345"/>
    <lineage>
        <taxon>Eukaryota</taxon>
        <taxon>Metazoa</taxon>
        <taxon>Spiralia</taxon>
        <taxon>Lophotrochozoa</taxon>
        <taxon>Mollusca</taxon>
        <taxon>Gastropoda</taxon>
        <taxon>Caenogastropoda</taxon>
        <taxon>Sorbeoconcha</taxon>
        <taxon>Cerithioidea</taxon>
        <taxon>Batillariidae</taxon>
        <taxon>Batillaria</taxon>
    </lineage>
</organism>
<reference evidence="1 2" key="1">
    <citation type="journal article" date="2023" name="Sci. Data">
        <title>Genome assembly of the Korean intertidal mud-creeper Batillaria attramentaria.</title>
        <authorList>
            <person name="Patra A.K."/>
            <person name="Ho P.T."/>
            <person name="Jun S."/>
            <person name="Lee S.J."/>
            <person name="Kim Y."/>
            <person name="Won Y.J."/>
        </authorList>
    </citation>
    <scope>NUCLEOTIDE SEQUENCE [LARGE SCALE GENOMIC DNA]</scope>
    <source>
        <strain evidence="1">Wonlab-2016</strain>
    </source>
</reference>